<dbReference type="GO" id="GO:0016829">
    <property type="term" value="F:lyase activity"/>
    <property type="evidence" value="ECO:0007669"/>
    <property type="project" value="UniProtKB-KW"/>
</dbReference>
<dbReference type="eggNOG" id="COG1882">
    <property type="taxonomic scope" value="Bacteria"/>
</dbReference>
<dbReference type="PANTHER" id="PTHR43641:SF2">
    <property type="entry name" value="DEHYDRATASE YBIW-RELATED"/>
    <property type="match status" value="1"/>
</dbReference>
<evidence type="ECO:0000313" key="6">
    <source>
        <dbReference type="EMBL" id="EIM56049.1"/>
    </source>
</evidence>
<evidence type="ECO:0000256" key="3">
    <source>
        <dbReference type="PROSITE-ProRule" id="PRU00493"/>
    </source>
</evidence>
<dbReference type="HOGENOM" id="CLU_009096_0_1_9"/>
<keyword evidence="7" id="KW-1185">Reference proteome</keyword>
<dbReference type="STRING" id="633697.EubceDRAFT1_0189"/>
<reference evidence="6 7" key="2">
    <citation type="submission" date="2012-02" db="EMBL/GenBank/DDBJ databases">
        <title>Improved High-Quality Draft sequence of Eubacterium cellulosolvens 6.</title>
        <authorList>
            <consortium name="US DOE Joint Genome Institute"/>
            <person name="Lucas S."/>
            <person name="Han J."/>
            <person name="Lapidus A."/>
            <person name="Cheng J.-F."/>
            <person name="Goodwin L."/>
            <person name="Pitluck S."/>
            <person name="Peters L."/>
            <person name="Mikhailova N."/>
            <person name="Gu W."/>
            <person name="Detter J.C."/>
            <person name="Han C."/>
            <person name="Tapia R."/>
            <person name="Land M."/>
            <person name="Hauser L."/>
            <person name="Kyrpides N."/>
            <person name="Ivanova N."/>
            <person name="Pagani I."/>
            <person name="Johnson E."/>
            <person name="Mukhopadhyay B."/>
            <person name="Anderson I."/>
            <person name="Woyke T."/>
        </authorList>
    </citation>
    <scope>NUCLEOTIDE SEQUENCE [LARGE SCALE GENOMIC DNA]</scope>
    <source>
        <strain evidence="6 7">6</strain>
    </source>
</reference>
<dbReference type="Pfam" id="PF01228">
    <property type="entry name" value="Gly_radical"/>
    <property type="match status" value="1"/>
</dbReference>
<feature type="modified residue" description="Glycine radical" evidence="3">
    <location>
        <position position="801"/>
    </location>
</feature>
<dbReference type="EMBL" id="CM001487">
    <property type="protein sequence ID" value="EIM56049.1"/>
    <property type="molecule type" value="Genomic_DNA"/>
</dbReference>
<dbReference type="GO" id="GO:0005829">
    <property type="term" value="C:cytosol"/>
    <property type="evidence" value="ECO:0007669"/>
    <property type="project" value="TreeGrafter"/>
</dbReference>
<organism evidence="6 7">
    <name type="scientific">Eubacterium cellulosolvens (strain ATCC 43171 / JCM 9499 / 6)</name>
    <name type="common">Cillobacterium cellulosolvens</name>
    <dbReference type="NCBI Taxonomy" id="633697"/>
    <lineage>
        <taxon>Bacteria</taxon>
        <taxon>Bacillati</taxon>
        <taxon>Bacillota</taxon>
        <taxon>Clostridia</taxon>
        <taxon>Eubacteriales</taxon>
        <taxon>Eubacteriaceae</taxon>
        <taxon>Eubacterium</taxon>
    </lineage>
</organism>
<evidence type="ECO:0000259" key="4">
    <source>
        <dbReference type="PROSITE" id="PS51149"/>
    </source>
</evidence>
<evidence type="ECO:0000259" key="5">
    <source>
        <dbReference type="PROSITE" id="PS51554"/>
    </source>
</evidence>
<dbReference type="OrthoDB" id="9803969at2"/>
<proteinExistence type="predicted"/>
<dbReference type="SUPFAM" id="SSF51998">
    <property type="entry name" value="PFL-like glycyl radical enzymes"/>
    <property type="match status" value="1"/>
</dbReference>
<dbReference type="InterPro" id="IPR051215">
    <property type="entry name" value="GRE"/>
</dbReference>
<accession>I5AQH6</accession>
<dbReference type="Proteomes" id="UP000005753">
    <property type="component" value="Chromosome"/>
</dbReference>
<reference evidence="6 7" key="1">
    <citation type="submission" date="2010-08" db="EMBL/GenBank/DDBJ databases">
        <authorList>
            <consortium name="US DOE Joint Genome Institute (JGI-PGF)"/>
            <person name="Lucas S."/>
            <person name="Copeland A."/>
            <person name="Lapidus A."/>
            <person name="Cheng J.-F."/>
            <person name="Bruce D."/>
            <person name="Goodwin L."/>
            <person name="Pitluck S."/>
            <person name="Land M.L."/>
            <person name="Hauser L."/>
            <person name="Chang Y.-J."/>
            <person name="Anderson I.J."/>
            <person name="Johnson E."/>
            <person name="Mulhopadhyay B."/>
            <person name="Kyrpides N."/>
            <person name="Woyke T.J."/>
        </authorList>
    </citation>
    <scope>NUCLEOTIDE SEQUENCE [LARGE SCALE GENOMIC DNA]</scope>
    <source>
        <strain evidence="6 7">6</strain>
    </source>
</reference>
<evidence type="ECO:0000313" key="7">
    <source>
        <dbReference type="Proteomes" id="UP000005753"/>
    </source>
</evidence>
<keyword evidence="1 3" id="KW-0556">Organic radical</keyword>
<sequence length="828" mass="93908">MAAVLTPQEKRIKENGGRIVFGIKDGKKRIQNIFDSFSEKTSYVDVQRAKLFTESFKETEGQPLTLRWAKALYHIAAKIDVYIEPDQLIVGRVGRLGKYGLIYPELDGCFLNQFVQQAKERDESPFEIDPQDIEIIEKEIAPYWKGKTYYEDLSSSLPEDVLKVTYDPEDRFSSRYIVNESSAWRSALQWVHDYKKGITDGFAAIKKEAEKKIRELDDMNPADSIDRKAFYQAVEIVADAIILWAYRHSEEAVRLAEIECDPLRRQELLEIARICAKVPEQPAETFREALQSQYFLQMFSRLEQKTGATISNGRMDQYLWPYYERDLKAGTIDREKAKELFSCVWLGMAQYQDLYISPAGVKFNEGYAHWEAVTIGGTDADGRDATNELSYLLLENKREFPLNYPDLAARIHQGSPESFLRAVAETIKEGSGFPKLLNDEEIVPTLLAHGATYGDARDYSVSGCTEVRMPNLDAFTTACPWINLGAVLELTLRNGRLAKYGDELLTIETGDPKDFKNYEELEEAFFKQEEYILKLAFKQQYVANRLHALHFASPFGSALHRLCMKNGQDLHSEHIDGGVEIGFFDFIGLATAADSLAAIRKVVFEDKTASLEEVLHALDQNFENEEVIRQRLLRAPKYGNDESYVDEIAKKIDRFGILFGEKYSDYLGVQMDLRYVSQSSNVPFGSVISATPNGRKAWTALSDGASASQGADEKGPTAVVLSNFHTKNNDLKNRASRLLNIKMSPASVEGEAGTERLASFIRAWRDLRLWHLQFNIINQETLLAAQKNPELYRSLLVRVAGYSAYFVQLSPNLQEDIIRRTENAGFGA</sequence>
<dbReference type="PROSITE" id="PS51554">
    <property type="entry name" value="PFL"/>
    <property type="match status" value="1"/>
</dbReference>
<evidence type="ECO:0000256" key="1">
    <source>
        <dbReference type="ARBA" id="ARBA00022818"/>
    </source>
</evidence>
<dbReference type="Pfam" id="PF02901">
    <property type="entry name" value="PFL-like"/>
    <property type="match status" value="1"/>
</dbReference>
<dbReference type="AlphaFoldDB" id="I5AQH6"/>
<dbReference type="PROSITE" id="PS51149">
    <property type="entry name" value="GLY_RADICAL_2"/>
    <property type="match status" value="1"/>
</dbReference>
<name>I5AQH6_EUBC6</name>
<keyword evidence="2 6" id="KW-0456">Lyase</keyword>
<feature type="domain" description="Glycine radical" evidence="4">
    <location>
        <begin position="703"/>
        <end position="826"/>
    </location>
</feature>
<dbReference type="PANTHER" id="PTHR43641">
    <property type="entry name" value="FORMATE ACETYLTRANSFERASE 3-RELATED"/>
    <property type="match status" value="1"/>
</dbReference>
<dbReference type="Gene3D" id="3.20.70.20">
    <property type="match status" value="1"/>
</dbReference>
<keyword evidence="6" id="KW-0670">Pyruvate</keyword>
<feature type="domain" description="PFL" evidence="5">
    <location>
        <begin position="28"/>
        <end position="696"/>
    </location>
</feature>
<protein>
    <submittedName>
        <fullName evidence="6">Pyruvate-formate lyase</fullName>
    </submittedName>
</protein>
<gene>
    <name evidence="6" type="ORF">EubceDRAFT1_0189</name>
</gene>
<dbReference type="InterPro" id="IPR004184">
    <property type="entry name" value="PFL_dom"/>
</dbReference>
<evidence type="ECO:0000256" key="2">
    <source>
        <dbReference type="ARBA" id="ARBA00023239"/>
    </source>
</evidence>
<dbReference type="InterPro" id="IPR001150">
    <property type="entry name" value="Gly_radical"/>
</dbReference>